<dbReference type="STRING" id="571438.SAMN05192586_1167"/>
<name>A0A1G7PGW5_9BACT</name>
<keyword evidence="3" id="KW-1185">Reference proteome</keyword>
<gene>
    <name evidence="2" type="ORF">SAMN05192586_1167</name>
</gene>
<keyword evidence="1" id="KW-0472">Membrane</keyword>
<dbReference type="EMBL" id="FNBX01000016">
    <property type="protein sequence ID" value="SDF85526.1"/>
    <property type="molecule type" value="Genomic_DNA"/>
</dbReference>
<evidence type="ECO:0000313" key="3">
    <source>
        <dbReference type="Proteomes" id="UP000199355"/>
    </source>
</evidence>
<organism evidence="2 3">
    <name type="scientific">Desulfovibrio legallii</name>
    <dbReference type="NCBI Taxonomy" id="571438"/>
    <lineage>
        <taxon>Bacteria</taxon>
        <taxon>Pseudomonadati</taxon>
        <taxon>Thermodesulfobacteriota</taxon>
        <taxon>Desulfovibrionia</taxon>
        <taxon>Desulfovibrionales</taxon>
        <taxon>Desulfovibrionaceae</taxon>
        <taxon>Desulfovibrio</taxon>
    </lineage>
</organism>
<reference evidence="3" key="1">
    <citation type="submission" date="2016-10" db="EMBL/GenBank/DDBJ databases">
        <authorList>
            <person name="Varghese N."/>
            <person name="Submissions S."/>
        </authorList>
    </citation>
    <scope>NUCLEOTIDE SEQUENCE [LARGE SCALE GENOMIC DNA]</scope>
    <source>
        <strain evidence="3">KHC7</strain>
    </source>
</reference>
<accession>A0A1G7PGW5</accession>
<keyword evidence="1" id="KW-1133">Transmembrane helix</keyword>
<dbReference type="Proteomes" id="UP000199355">
    <property type="component" value="Unassembled WGS sequence"/>
</dbReference>
<keyword evidence="1" id="KW-0812">Transmembrane</keyword>
<evidence type="ECO:0000256" key="1">
    <source>
        <dbReference type="SAM" id="Phobius"/>
    </source>
</evidence>
<protein>
    <submittedName>
        <fullName evidence="2">Uncharacterized protein</fullName>
    </submittedName>
</protein>
<proteinExistence type="predicted"/>
<evidence type="ECO:0000313" key="2">
    <source>
        <dbReference type="EMBL" id="SDF85526.1"/>
    </source>
</evidence>
<dbReference type="AlphaFoldDB" id="A0A1G7PGW5"/>
<sequence>MSTGEQGAYVKTKQLVSLIAAVAAMLWIAFLSPEMEGLSPKGKAALGVGVFGAVFMSLMVYTYWTWIGMFK</sequence>
<feature type="transmembrane region" description="Helical" evidence="1">
    <location>
        <begin position="15"/>
        <end position="32"/>
    </location>
</feature>
<feature type="transmembrane region" description="Helical" evidence="1">
    <location>
        <begin position="44"/>
        <end position="64"/>
    </location>
</feature>